<dbReference type="Pfam" id="PF25967">
    <property type="entry name" value="RND-MFP_C"/>
    <property type="match status" value="1"/>
</dbReference>
<dbReference type="Gene3D" id="2.40.420.20">
    <property type="match status" value="1"/>
</dbReference>
<dbReference type="Pfam" id="PF25917">
    <property type="entry name" value="BSH_RND"/>
    <property type="match status" value="1"/>
</dbReference>
<evidence type="ECO:0000259" key="6">
    <source>
        <dbReference type="Pfam" id="PF25944"/>
    </source>
</evidence>
<comment type="caution">
    <text evidence="8">The sequence shown here is derived from an EMBL/GenBank/DDBJ whole genome shotgun (WGS) entry which is preliminary data.</text>
</comment>
<dbReference type="SUPFAM" id="SSF111369">
    <property type="entry name" value="HlyD-like secretion proteins"/>
    <property type="match status" value="1"/>
</dbReference>
<dbReference type="InterPro" id="IPR058624">
    <property type="entry name" value="MdtA-like_HH"/>
</dbReference>
<dbReference type="GO" id="GO:0030313">
    <property type="term" value="C:cell envelope"/>
    <property type="evidence" value="ECO:0007669"/>
    <property type="project" value="UniProtKB-SubCell"/>
</dbReference>
<dbReference type="Proteomes" id="UP000708298">
    <property type="component" value="Unassembled WGS sequence"/>
</dbReference>
<feature type="region of interest" description="Disordered" evidence="3">
    <location>
        <begin position="371"/>
        <end position="391"/>
    </location>
</feature>
<dbReference type="Pfam" id="PF25876">
    <property type="entry name" value="HH_MFP_RND"/>
    <property type="match status" value="1"/>
</dbReference>
<dbReference type="FunFam" id="2.40.420.20:FF:000001">
    <property type="entry name" value="Efflux RND transporter periplasmic adaptor subunit"/>
    <property type="match status" value="1"/>
</dbReference>
<dbReference type="AlphaFoldDB" id="A0A963YW93"/>
<dbReference type="InterPro" id="IPR058626">
    <property type="entry name" value="MdtA-like_b-barrel"/>
</dbReference>
<feature type="domain" description="Multidrug resistance protein MdtA-like alpha-helical hairpin" evidence="4">
    <location>
        <begin position="103"/>
        <end position="173"/>
    </location>
</feature>
<reference evidence="8" key="2">
    <citation type="submission" date="2021-01" db="EMBL/GenBank/DDBJ databases">
        <authorList>
            <person name="Mieszkin S."/>
            <person name="Pouder E."/>
            <person name="Alain K."/>
        </authorList>
    </citation>
    <scope>NUCLEOTIDE SEQUENCE</scope>
    <source>
        <strain evidence="8">HW T2.11</strain>
    </source>
</reference>
<accession>A0A963YW93</accession>
<dbReference type="RefSeq" id="WP_227322967.1">
    <property type="nucleotide sequence ID" value="NZ_JAESVB010000012.1"/>
</dbReference>
<dbReference type="GO" id="GO:0046677">
    <property type="term" value="P:response to antibiotic"/>
    <property type="evidence" value="ECO:0007669"/>
    <property type="project" value="TreeGrafter"/>
</dbReference>
<dbReference type="Pfam" id="PF25944">
    <property type="entry name" value="Beta-barrel_RND"/>
    <property type="match status" value="1"/>
</dbReference>
<dbReference type="InterPro" id="IPR058625">
    <property type="entry name" value="MdtA-like_BSH"/>
</dbReference>
<sequence>MKLNGVAQRGVAVSALALIVGLSACKKSNTYVAPPPPEVSVTVPLVHDVRRHLETTGNVVALNSVDLVARIQGFLYSQNYTDGAMVKSGGTLFTIEPPPYYAQLQQAQAQQAAAQANLVQAQQQFARQAQLRTQNVNSQADYDNAQAKQDAAQADVDNAIASTQLAAINYSYTQVKAPYDGQVSTHLVSVGQMVGAGGEKTKLATIVQIKPIYVYFSLSEPVVQRIRAALKAMGKTIADVHNIPIGIGLQTETGYPHIGELDYVAPTVDADTGTLTARALMTNTDLSLLPGMFVRVQVPAGVDSNAILVPDTAIGSDQAGSYVLVVDAQNEVQQKSVTTSTLVDGLRVVDKGLLPTDKVIVDGLQRAIPGEKVAPQTAPPLTAPADIDSAQ</sequence>
<evidence type="ECO:0000256" key="3">
    <source>
        <dbReference type="SAM" id="MobiDB-lite"/>
    </source>
</evidence>
<dbReference type="EMBL" id="JAESVB010000012">
    <property type="protein sequence ID" value="MCB8877313.1"/>
    <property type="molecule type" value="Genomic_DNA"/>
</dbReference>
<evidence type="ECO:0000256" key="1">
    <source>
        <dbReference type="ARBA" id="ARBA00004196"/>
    </source>
</evidence>
<dbReference type="PROSITE" id="PS51257">
    <property type="entry name" value="PROKAR_LIPOPROTEIN"/>
    <property type="match status" value="1"/>
</dbReference>
<comment type="similarity">
    <text evidence="2">Belongs to the membrane fusion protein (MFP) (TC 8.A.1) family.</text>
</comment>
<evidence type="ECO:0000259" key="5">
    <source>
        <dbReference type="Pfam" id="PF25917"/>
    </source>
</evidence>
<comment type="subcellular location">
    <subcellularLocation>
        <location evidence="1">Cell envelope</location>
    </subcellularLocation>
</comment>
<reference evidence="8" key="1">
    <citation type="journal article" date="2021" name="Microorganisms">
        <title>Acidisoma silvae sp. nov. and Acidisomacellulosilytica sp. nov., Two Acidophilic Bacteria Isolated from Decaying Wood, Hydrolyzing Cellulose and Producing Poly-3-hydroxybutyrate.</title>
        <authorList>
            <person name="Mieszkin S."/>
            <person name="Pouder E."/>
            <person name="Uroz S."/>
            <person name="Simon-Colin C."/>
            <person name="Alain K."/>
        </authorList>
    </citation>
    <scope>NUCLEOTIDE SEQUENCE</scope>
    <source>
        <strain evidence="8">HW T2.11</strain>
    </source>
</reference>
<evidence type="ECO:0000313" key="8">
    <source>
        <dbReference type="EMBL" id="MCB8877313.1"/>
    </source>
</evidence>
<feature type="domain" description="Multidrug resistance protein MdtA-like C-terminal permuted SH3" evidence="7">
    <location>
        <begin position="305"/>
        <end position="366"/>
    </location>
</feature>
<organism evidence="8 9">
    <name type="scientific">Acidisoma silvae</name>
    <dbReference type="NCBI Taxonomy" id="2802396"/>
    <lineage>
        <taxon>Bacteria</taxon>
        <taxon>Pseudomonadati</taxon>
        <taxon>Pseudomonadota</taxon>
        <taxon>Alphaproteobacteria</taxon>
        <taxon>Acetobacterales</taxon>
        <taxon>Acidocellaceae</taxon>
        <taxon>Acidisoma</taxon>
    </lineage>
</organism>
<dbReference type="GO" id="GO:0005886">
    <property type="term" value="C:plasma membrane"/>
    <property type="evidence" value="ECO:0007669"/>
    <property type="project" value="TreeGrafter"/>
</dbReference>
<dbReference type="PANTHER" id="PTHR30158:SF24">
    <property type="entry name" value="HLYD FAMILY SECRETION PROTEIN"/>
    <property type="match status" value="1"/>
</dbReference>
<evidence type="ECO:0000259" key="7">
    <source>
        <dbReference type="Pfam" id="PF25967"/>
    </source>
</evidence>
<name>A0A963YW93_9PROT</name>
<dbReference type="NCBIfam" id="TIGR01730">
    <property type="entry name" value="RND_mfp"/>
    <property type="match status" value="1"/>
</dbReference>
<evidence type="ECO:0000259" key="4">
    <source>
        <dbReference type="Pfam" id="PF25876"/>
    </source>
</evidence>
<dbReference type="Gene3D" id="2.40.50.100">
    <property type="match status" value="1"/>
</dbReference>
<gene>
    <name evidence="8" type="ORF">ASILVAE211_19100</name>
</gene>
<dbReference type="PANTHER" id="PTHR30158">
    <property type="entry name" value="ACRA/E-RELATED COMPONENT OF DRUG EFFLUX TRANSPORTER"/>
    <property type="match status" value="1"/>
</dbReference>
<feature type="domain" description="Multidrug resistance protein MdtA-like barrel-sandwich hybrid" evidence="5">
    <location>
        <begin position="63"/>
        <end position="200"/>
    </location>
</feature>
<dbReference type="Gene3D" id="1.10.287.470">
    <property type="entry name" value="Helix hairpin bin"/>
    <property type="match status" value="1"/>
</dbReference>
<proteinExistence type="inferred from homology"/>
<evidence type="ECO:0000313" key="9">
    <source>
        <dbReference type="Proteomes" id="UP000708298"/>
    </source>
</evidence>
<feature type="domain" description="Multidrug resistance protein MdtA-like beta-barrel" evidence="6">
    <location>
        <begin position="211"/>
        <end position="300"/>
    </location>
</feature>
<evidence type="ECO:0000256" key="2">
    <source>
        <dbReference type="ARBA" id="ARBA00009477"/>
    </source>
</evidence>
<protein>
    <submittedName>
        <fullName evidence="8">Efflux RND transporter periplasmic adaptor subunit</fullName>
    </submittedName>
</protein>
<keyword evidence="9" id="KW-1185">Reference proteome</keyword>
<dbReference type="InterPro" id="IPR058627">
    <property type="entry name" value="MdtA-like_C"/>
</dbReference>
<dbReference type="Gene3D" id="2.40.30.170">
    <property type="match status" value="1"/>
</dbReference>
<dbReference type="InterPro" id="IPR006143">
    <property type="entry name" value="RND_pump_MFP"/>
</dbReference>
<dbReference type="GO" id="GO:0022857">
    <property type="term" value="F:transmembrane transporter activity"/>
    <property type="evidence" value="ECO:0007669"/>
    <property type="project" value="InterPro"/>
</dbReference>